<proteinExistence type="predicted"/>
<feature type="transmembrane region" description="Helical" evidence="1">
    <location>
        <begin position="50"/>
        <end position="67"/>
    </location>
</feature>
<sequence>MTPLLAVFLVLAGLATALFIAGYVRGAKVALASYDDDTVEVDDSGDIKTYWWAIAIAVVGAGAIIALEGVHPLFIYAGPLLALVTAGGIGLAFFVDEYSKPKA</sequence>
<comment type="caution">
    <text evidence="2">The sequence shown here is derived from an EMBL/GenBank/DDBJ whole genome shotgun (WGS) entry which is preliminary data.</text>
</comment>
<organism evidence="2 3">
    <name type="scientific">Hansschlegelia beijingensis</name>
    <dbReference type="NCBI Taxonomy" id="1133344"/>
    <lineage>
        <taxon>Bacteria</taxon>
        <taxon>Pseudomonadati</taxon>
        <taxon>Pseudomonadota</taxon>
        <taxon>Alphaproteobacteria</taxon>
        <taxon>Hyphomicrobiales</taxon>
        <taxon>Methylopilaceae</taxon>
        <taxon>Hansschlegelia</taxon>
    </lineage>
</organism>
<keyword evidence="1" id="KW-0472">Membrane</keyword>
<dbReference type="AlphaFoldDB" id="A0A7W6D8I2"/>
<protein>
    <recommendedName>
        <fullName evidence="4">DUF3784 domain-containing protein</fullName>
    </recommendedName>
</protein>
<evidence type="ECO:0000313" key="2">
    <source>
        <dbReference type="EMBL" id="MBB3974234.1"/>
    </source>
</evidence>
<evidence type="ECO:0000313" key="3">
    <source>
        <dbReference type="Proteomes" id="UP000528964"/>
    </source>
</evidence>
<name>A0A7W6D8I2_9HYPH</name>
<gene>
    <name evidence="2" type="ORF">GGR24_002915</name>
</gene>
<keyword evidence="3" id="KW-1185">Reference proteome</keyword>
<evidence type="ECO:0008006" key="4">
    <source>
        <dbReference type="Google" id="ProtNLM"/>
    </source>
</evidence>
<evidence type="ECO:0000256" key="1">
    <source>
        <dbReference type="SAM" id="Phobius"/>
    </source>
</evidence>
<dbReference type="EMBL" id="JACIDR010000005">
    <property type="protein sequence ID" value="MBB3974234.1"/>
    <property type="molecule type" value="Genomic_DNA"/>
</dbReference>
<keyword evidence="1" id="KW-0812">Transmembrane</keyword>
<reference evidence="2 3" key="1">
    <citation type="submission" date="2020-08" db="EMBL/GenBank/DDBJ databases">
        <title>Genomic Encyclopedia of Type Strains, Phase IV (KMG-IV): sequencing the most valuable type-strain genomes for metagenomic binning, comparative biology and taxonomic classification.</title>
        <authorList>
            <person name="Goeker M."/>
        </authorList>
    </citation>
    <scope>NUCLEOTIDE SEQUENCE [LARGE SCALE GENOMIC DNA]</scope>
    <source>
        <strain evidence="2 3">DSM 25481</strain>
    </source>
</reference>
<dbReference type="RefSeq" id="WP_183396085.1">
    <property type="nucleotide sequence ID" value="NZ_JACIDR010000005.1"/>
</dbReference>
<feature type="transmembrane region" description="Helical" evidence="1">
    <location>
        <begin position="74"/>
        <end position="95"/>
    </location>
</feature>
<dbReference type="Proteomes" id="UP000528964">
    <property type="component" value="Unassembled WGS sequence"/>
</dbReference>
<accession>A0A7W6D8I2</accession>
<keyword evidence="1" id="KW-1133">Transmembrane helix</keyword>